<feature type="region of interest" description="Disordered" evidence="1">
    <location>
        <begin position="1"/>
        <end position="65"/>
    </location>
</feature>
<organism evidence="2 3">
    <name type="scientific">Punica granatum</name>
    <name type="common">Pomegranate</name>
    <dbReference type="NCBI Taxonomy" id="22663"/>
    <lineage>
        <taxon>Eukaryota</taxon>
        <taxon>Viridiplantae</taxon>
        <taxon>Streptophyta</taxon>
        <taxon>Embryophyta</taxon>
        <taxon>Tracheophyta</taxon>
        <taxon>Spermatophyta</taxon>
        <taxon>Magnoliopsida</taxon>
        <taxon>eudicotyledons</taxon>
        <taxon>Gunneridae</taxon>
        <taxon>Pentapetalae</taxon>
        <taxon>rosids</taxon>
        <taxon>malvids</taxon>
        <taxon>Myrtales</taxon>
        <taxon>Lythraceae</taxon>
        <taxon>Punica</taxon>
    </lineage>
</organism>
<evidence type="ECO:0000256" key="1">
    <source>
        <dbReference type="SAM" id="MobiDB-lite"/>
    </source>
</evidence>
<dbReference type="Proteomes" id="UP000197138">
    <property type="component" value="Unassembled WGS sequence"/>
</dbReference>
<dbReference type="EMBL" id="MTKT01002384">
    <property type="protein sequence ID" value="OWM79875.1"/>
    <property type="molecule type" value="Genomic_DNA"/>
</dbReference>
<protein>
    <submittedName>
        <fullName evidence="2">Uncharacterized protein</fullName>
    </submittedName>
</protein>
<feature type="compositionally biased region" description="Basic and acidic residues" evidence="1">
    <location>
        <begin position="24"/>
        <end position="37"/>
    </location>
</feature>
<evidence type="ECO:0000313" key="3">
    <source>
        <dbReference type="Proteomes" id="UP000197138"/>
    </source>
</evidence>
<proteinExistence type="predicted"/>
<sequence>MNELDSQVDETGVRKRSANSQPRVAKEGKLQGKEGDQKVSSAKTNVPFDKFSGRNSERRTSKLIRTDSPGCGYAEMVEQLDTLLEIVPGSDLYYFILELLKDKNEREYFGAMKIPAVKVGWLQRQQLKKVDSSFLSMMSNLDS</sequence>
<accession>A0A218X3P9</accession>
<feature type="compositionally biased region" description="Basic and acidic residues" evidence="1">
    <location>
        <begin position="51"/>
        <end position="60"/>
    </location>
</feature>
<reference evidence="3" key="1">
    <citation type="journal article" date="2017" name="Plant J.">
        <title>The pomegranate (Punica granatum L.) genome and the genomics of punicalagin biosynthesis.</title>
        <authorList>
            <person name="Qin G."/>
            <person name="Xu C."/>
            <person name="Ming R."/>
            <person name="Tang H."/>
            <person name="Guyot R."/>
            <person name="Kramer E.M."/>
            <person name="Hu Y."/>
            <person name="Yi X."/>
            <person name="Qi Y."/>
            <person name="Xu X."/>
            <person name="Gao Z."/>
            <person name="Pan H."/>
            <person name="Jian J."/>
            <person name="Tian Y."/>
            <person name="Yue Z."/>
            <person name="Xu Y."/>
        </authorList>
    </citation>
    <scope>NUCLEOTIDE SEQUENCE [LARGE SCALE GENOMIC DNA]</scope>
    <source>
        <strain evidence="3">cv. Dabenzi</strain>
    </source>
</reference>
<evidence type="ECO:0000313" key="2">
    <source>
        <dbReference type="EMBL" id="OWM79875.1"/>
    </source>
</evidence>
<dbReference type="AlphaFoldDB" id="A0A218X3P9"/>
<name>A0A218X3P9_PUNGR</name>
<comment type="caution">
    <text evidence="2">The sequence shown here is derived from an EMBL/GenBank/DDBJ whole genome shotgun (WGS) entry which is preliminary data.</text>
</comment>
<gene>
    <name evidence="2" type="ORF">CDL15_Pgr001518</name>
</gene>